<evidence type="ECO:0000313" key="13">
    <source>
        <dbReference type="Proteomes" id="UP000326759"/>
    </source>
</evidence>
<evidence type="ECO:0000256" key="3">
    <source>
        <dbReference type="ARBA" id="ARBA00022729"/>
    </source>
</evidence>
<evidence type="ECO:0000259" key="11">
    <source>
        <dbReference type="PROSITE" id="PS50835"/>
    </source>
</evidence>
<keyword evidence="4 9" id="KW-1133">Transmembrane helix</keyword>
<evidence type="ECO:0000256" key="5">
    <source>
        <dbReference type="ARBA" id="ARBA00023136"/>
    </source>
</evidence>
<dbReference type="PROSITE" id="PS50835">
    <property type="entry name" value="IG_LIKE"/>
    <property type="match status" value="1"/>
</dbReference>
<evidence type="ECO:0000256" key="7">
    <source>
        <dbReference type="ARBA" id="ARBA00023180"/>
    </source>
</evidence>
<dbReference type="Gene3D" id="2.60.40.10">
    <property type="entry name" value="Immunoglobulins"/>
    <property type="match status" value="1"/>
</dbReference>
<keyword evidence="3 10" id="KW-0732">Signal</keyword>
<evidence type="ECO:0000256" key="2">
    <source>
        <dbReference type="ARBA" id="ARBA00022692"/>
    </source>
</evidence>
<dbReference type="Pfam" id="PF07686">
    <property type="entry name" value="V-set"/>
    <property type="match status" value="1"/>
</dbReference>
<evidence type="ECO:0000256" key="6">
    <source>
        <dbReference type="ARBA" id="ARBA00023157"/>
    </source>
</evidence>
<feature type="chain" id="PRO_5024354339" description="Ig-like domain-containing protein" evidence="10">
    <location>
        <begin position="21"/>
        <end position="329"/>
    </location>
</feature>
<evidence type="ECO:0000256" key="4">
    <source>
        <dbReference type="ARBA" id="ARBA00022989"/>
    </source>
</evidence>
<keyword evidence="8" id="KW-0393">Immunoglobulin domain</keyword>
<dbReference type="InterPro" id="IPR036179">
    <property type="entry name" value="Ig-like_dom_sf"/>
</dbReference>
<evidence type="ECO:0000256" key="9">
    <source>
        <dbReference type="SAM" id="Phobius"/>
    </source>
</evidence>
<keyword evidence="6" id="KW-1015">Disulfide bond</keyword>
<reference evidence="12 13" key="1">
    <citation type="journal article" date="2019" name="PLoS Biol.">
        <title>Sex chromosomes control vertical transmission of feminizing Wolbachia symbionts in an isopod.</title>
        <authorList>
            <person name="Becking T."/>
            <person name="Chebbi M.A."/>
            <person name="Giraud I."/>
            <person name="Moumen B."/>
            <person name="Laverre T."/>
            <person name="Caubet Y."/>
            <person name="Peccoud J."/>
            <person name="Gilbert C."/>
            <person name="Cordaux R."/>
        </authorList>
    </citation>
    <scope>NUCLEOTIDE SEQUENCE [LARGE SCALE GENOMIC DNA]</scope>
    <source>
        <strain evidence="12">ANa2</strain>
        <tissue evidence="12">Whole body excluding digestive tract and cuticle</tissue>
    </source>
</reference>
<keyword evidence="7" id="KW-0325">Glycoprotein</keyword>
<organism evidence="12 13">
    <name type="scientific">Armadillidium nasatum</name>
    <dbReference type="NCBI Taxonomy" id="96803"/>
    <lineage>
        <taxon>Eukaryota</taxon>
        <taxon>Metazoa</taxon>
        <taxon>Ecdysozoa</taxon>
        <taxon>Arthropoda</taxon>
        <taxon>Crustacea</taxon>
        <taxon>Multicrustacea</taxon>
        <taxon>Malacostraca</taxon>
        <taxon>Eumalacostraca</taxon>
        <taxon>Peracarida</taxon>
        <taxon>Isopoda</taxon>
        <taxon>Oniscidea</taxon>
        <taxon>Crinocheta</taxon>
        <taxon>Armadillidiidae</taxon>
        <taxon>Armadillidium</taxon>
    </lineage>
</organism>
<keyword evidence="5 9" id="KW-0472">Membrane</keyword>
<dbReference type="Proteomes" id="UP000326759">
    <property type="component" value="Unassembled WGS sequence"/>
</dbReference>
<proteinExistence type="predicted"/>
<name>A0A5N5SV34_9CRUS</name>
<gene>
    <name evidence="12" type="ORF">Anas_12218</name>
</gene>
<evidence type="ECO:0000256" key="10">
    <source>
        <dbReference type="SAM" id="SignalP"/>
    </source>
</evidence>
<protein>
    <recommendedName>
        <fullName evidence="11">Ig-like domain-containing protein</fullName>
    </recommendedName>
</protein>
<dbReference type="AlphaFoldDB" id="A0A5N5SV34"/>
<dbReference type="InterPro" id="IPR013106">
    <property type="entry name" value="Ig_V-set"/>
</dbReference>
<dbReference type="SUPFAM" id="SSF48726">
    <property type="entry name" value="Immunoglobulin"/>
    <property type="match status" value="1"/>
</dbReference>
<comment type="caution">
    <text evidence="12">The sequence shown here is derived from an EMBL/GenBank/DDBJ whole genome shotgun (WGS) entry which is preliminary data.</text>
</comment>
<dbReference type="InterPro" id="IPR013783">
    <property type="entry name" value="Ig-like_fold"/>
</dbReference>
<dbReference type="PANTHER" id="PTHR13869">
    <property type="entry name" value="MYELIN P0 RELATED"/>
    <property type="match status" value="1"/>
</dbReference>
<dbReference type="OrthoDB" id="2019384at2759"/>
<keyword evidence="13" id="KW-1185">Reference proteome</keyword>
<comment type="subcellular location">
    <subcellularLocation>
        <location evidence="1">Membrane</location>
        <topology evidence="1">Single-pass type I membrane protein</topology>
    </subcellularLocation>
</comment>
<sequence length="329" mass="37161">MFGAFFDFHQFLLLIAFVYGDKLLIEPDAKVITKYEGDSINLTCSYEDERNNDKERFSSLDVLTLSTSNPTLNWILPSNGQNRVRVKDEKGKVSLLIEDLTESDHGNYTCHYIAENNNLLKSSSIYLAVLPRPDPCFGKLSCEDKRCLSPHECCIESSKSPPNCTISPSIRCCRQLIHPALLDQDLYFLASRPNVNKEIMYYHTAISLIIVGFMLLIACITIAVVFSIRYRFCRLMTTSQGNWHRTPSWNVCNTQRILGPSQQHPTDQYLLQSSTGGVFDRSGYIRRIPGLRSDLFSPNVLRSQNVEDSTIVLVPISHSGIDCGPPPKI</sequence>
<evidence type="ECO:0000256" key="8">
    <source>
        <dbReference type="ARBA" id="ARBA00023319"/>
    </source>
</evidence>
<dbReference type="InterPro" id="IPR007110">
    <property type="entry name" value="Ig-like_dom"/>
</dbReference>
<dbReference type="InterPro" id="IPR000920">
    <property type="entry name" value="Myelin_P0-rel"/>
</dbReference>
<evidence type="ECO:0000256" key="1">
    <source>
        <dbReference type="ARBA" id="ARBA00004479"/>
    </source>
</evidence>
<evidence type="ECO:0000313" key="12">
    <source>
        <dbReference type="EMBL" id="KAB7497778.1"/>
    </source>
</evidence>
<keyword evidence="2 9" id="KW-0812">Transmembrane</keyword>
<dbReference type="InterPro" id="IPR003599">
    <property type="entry name" value="Ig_sub"/>
</dbReference>
<dbReference type="SMART" id="SM00409">
    <property type="entry name" value="IG"/>
    <property type="match status" value="1"/>
</dbReference>
<feature type="domain" description="Ig-like" evidence="11">
    <location>
        <begin position="27"/>
        <end position="126"/>
    </location>
</feature>
<feature type="signal peptide" evidence="10">
    <location>
        <begin position="1"/>
        <end position="20"/>
    </location>
</feature>
<feature type="transmembrane region" description="Helical" evidence="9">
    <location>
        <begin position="200"/>
        <end position="226"/>
    </location>
</feature>
<dbReference type="GO" id="GO:0016020">
    <property type="term" value="C:membrane"/>
    <property type="evidence" value="ECO:0007669"/>
    <property type="project" value="UniProtKB-SubCell"/>
</dbReference>
<dbReference type="PANTHER" id="PTHR13869:SF24">
    <property type="entry name" value="BASEMENT MEMBRANE-SPECIFIC HEPARAN SULFATE PROTEOGLYCAN CORE PROTEIN-LIKE"/>
    <property type="match status" value="1"/>
</dbReference>
<dbReference type="EMBL" id="SEYY01019922">
    <property type="protein sequence ID" value="KAB7497778.1"/>
    <property type="molecule type" value="Genomic_DNA"/>
</dbReference>
<accession>A0A5N5SV34</accession>